<dbReference type="InterPro" id="IPR018966">
    <property type="entry name" value="VTC_domain"/>
</dbReference>
<name>A0A6M1KLY2_9STRE</name>
<gene>
    <name evidence="2" type="ORF">G5B50_01865</name>
</gene>
<evidence type="ECO:0000313" key="2">
    <source>
        <dbReference type="EMBL" id="NGL83520.1"/>
    </source>
</evidence>
<dbReference type="GO" id="GO:0006799">
    <property type="term" value="P:polyphosphate biosynthetic process"/>
    <property type="evidence" value="ECO:0007669"/>
    <property type="project" value="UniProtKB-ARBA"/>
</dbReference>
<evidence type="ECO:0000313" key="3">
    <source>
        <dbReference type="Proteomes" id="UP000479499"/>
    </source>
</evidence>
<evidence type="ECO:0000259" key="1">
    <source>
        <dbReference type="Pfam" id="PF09359"/>
    </source>
</evidence>
<dbReference type="Proteomes" id="UP000479499">
    <property type="component" value="Unassembled WGS sequence"/>
</dbReference>
<reference evidence="2 3" key="1">
    <citation type="submission" date="2020-02" db="EMBL/GenBank/DDBJ databases">
        <title>M-like protein SrM is not crucial to the virulence of a novel isolate of Streptococcus equi subsp. ruminatorum from Macaca mulatta.</title>
        <authorList>
            <person name="Guo G."/>
            <person name="Cheng L."/>
            <person name="Zhang W."/>
        </authorList>
    </citation>
    <scope>NUCLEOTIDE SEQUENCE [LARGE SCALE GENOMIC DNA]</scope>
    <source>
        <strain evidence="2 3">FJ1804</strain>
    </source>
</reference>
<sequence length="254" mass="29774">MLAAVMVSLVLRHCLQTKKEDTGVNEVLRQEKKYLITIEDYYRLSHEFSKLLRLDAHSSSEGYVIRSLYFDSLEDIDWQEKEDGIELRRKIRLRNYGSQSSFAKLEMKQKQGSHQKKRSLRLTRADAQLLIMGDRSILLTYPDRFAAECYSRMTMQLYQPKTVIEYQRKAFVAKENNIRITFDHHIIGSEANADIFSDQLPQNYLLDPYLVILEVKYNGFLLSYIKKLLESVDGSELSASKYCMGRAISKHYRF</sequence>
<feature type="domain" description="VTC" evidence="1">
    <location>
        <begin position="29"/>
        <end position="248"/>
    </location>
</feature>
<comment type="caution">
    <text evidence="2">The sequence shown here is derived from an EMBL/GenBank/DDBJ whole genome shotgun (WGS) entry which is preliminary data.</text>
</comment>
<dbReference type="AlphaFoldDB" id="A0A6M1KLY2"/>
<dbReference type="Pfam" id="PF09359">
    <property type="entry name" value="VTC"/>
    <property type="match status" value="1"/>
</dbReference>
<dbReference type="InterPro" id="IPR042267">
    <property type="entry name" value="VTC_sf"/>
</dbReference>
<organism evidence="2 3">
    <name type="scientific">Streptococcus equi subsp. ruminatorum</name>
    <dbReference type="NCBI Taxonomy" id="254358"/>
    <lineage>
        <taxon>Bacteria</taxon>
        <taxon>Bacillati</taxon>
        <taxon>Bacillota</taxon>
        <taxon>Bacilli</taxon>
        <taxon>Lactobacillales</taxon>
        <taxon>Streptococcaceae</taxon>
        <taxon>Streptococcus</taxon>
    </lineage>
</organism>
<proteinExistence type="predicted"/>
<accession>A0A6M1KLY2</accession>
<dbReference type="EMBL" id="JAAKFZ010000003">
    <property type="protein sequence ID" value="NGL83520.1"/>
    <property type="molecule type" value="Genomic_DNA"/>
</dbReference>
<dbReference type="Gene3D" id="3.20.100.30">
    <property type="entry name" value="VTC, catalytic tunnel domain"/>
    <property type="match status" value="1"/>
</dbReference>
<protein>
    <submittedName>
        <fullName evidence="2">Polyphosphate polymerase domain-containing protein</fullName>
    </submittedName>
</protein>
<dbReference type="CDD" id="cd07750">
    <property type="entry name" value="PolyPPase_VTC_like"/>
    <property type="match status" value="1"/>
</dbReference>